<keyword evidence="2" id="KW-1133">Transmembrane helix</keyword>
<gene>
    <name evidence="3" type="ORF">IRI77_22190</name>
</gene>
<protein>
    <submittedName>
        <fullName evidence="3">Uncharacterized protein</fullName>
    </submittedName>
</protein>
<dbReference type="AlphaFoldDB" id="A0A7S7NKX5"/>
<feature type="repeat" description="TPR" evidence="1">
    <location>
        <begin position="388"/>
        <end position="421"/>
    </location>
</feature>
<dbReference type="PROSITE" id="PS50005">
    <property type="entry name" value="TPR"/>
    <property type="match status" value="1"/>
</dbReference>
<organism evidence="3 4">
    <name type="scientific">Paludibaculum fermentans</name>
    <dbReference type="NCBI Taxonomy" id="1473598"/>
    <lineage>
        <taxon>Bacteria</taxon>
        <taxon>Pseudomonadati</taxon>
        <taxon>Acidobacteriota</taxon>
        <taxon>Terriglobia</taxon>
        <taxon>Bryobacterales</taxon>
        <taxon>Bryobacteraceae</taxon>
        <taxon>Paludibaculum</taxon>
    </lineage>
</organism>
<reference evidence="3 4" key="1">
    <citation type="submission" date="2020-10" db="EMBL/GenBank/DDBJ databases">
        <title>Complete genome sequence of Paludibaculum fermentans P105T, a facultatively anaerobic acidobacterium capable of dissimilatory Fe(III) reduction.</title>
        <authorList>
            <person name="Dedysh S.N."/>
            <person name="Beletsky A.V."/>
            <person name="Kulichevskaya I.S."/>
            <person name="Mardanov A.V."/>
            <person name="Ravin N.V."/>
        </authorList>
    </citation>
    <scope>NUCLEOTIDE SEQUENCE [LARGE SCALE GENOMIC DNA]</scope>
    <source>
        <strain evidence="3 4">P105</strain>
    </source>
</reference>
<dbReference type="RefSeq" id="WP_194447202.1">
    <property type="nucleotide sequence ID" value="NZ_CP063849.1"/>
</dbReference>
<evidence type="ECO:0000256" key="1">
    <source>
        <dbReference type="PROSITE-ProRule" id="PRU00339"/>
    </source>
</evidence>
<keyword evidence="2" id="KW-0472">Membrane</keyword>
<dbReference type="Gene3D" id="1.25.40.10">
    <property type="entry name" value="Tetratricopeptide repeat domain"/>
    <property type="match status" value="1"/>
</dbReference>
<dbReference type="KEGG" id="pfer:IRI77_22190"/>
<dbReference type="SUPFAM" id="SSF52964">
    <property type="entry name" value="TolB, N-terminal domain"/>
    <property type="match status" value="1"/>
</dbReference>
<dbReference type="SUPFAM" id="SSF48452">
    <property type="entry name" value="TPR-like"/>
    <property type="match status" value="2"/>
</dbReference>
<keyword evidence="4" id="KW-1185">Reference proteome</keyword>
<dbReference type="Gene3D" id="3.40.50.10070">
    <property type="entry name" value="TolB, N-terminal domain"/>
    <property type="match status" value="1"/>
</dbReference>
<feature type="transmembrane region" description="Helical" evidence="2">
    <location>
        <begin position="134"/>
        <end position="155"/>
    </location>
</feature>
<keyword evidence="2" id="KW-0812">Transmembrane</keyword>
<dbReference type="Proteomes" id="UP000593892">
    <property type="component" value="Chromosome"/>
</dbReference>
<name>A0A7S7NKX5_PALFE</name>
<evidence type="ECO:0000313" key="4">
    <source>
        <dbReference type="Proteomes" id="UP000593892"/>
    </source>
</evidence>
<keyword evidence="1" id="KW-0802">TPR repeat</keyword>
<dbReference type="InterPro" id="IPR019734">
    <property type="entry name" value="TPR_rpt"/>
</dbReference>
<dbReference type="EMBL" id="CP063849">
    <property type="protein sequence ID" value="QOY85532.1"/>
    <property type="molecule type" value="Genomic_DNA"/>
</dbReference>
<dbReference type="InterPro" id="IPR011990">
    <property type="entry name" value="TPR-like_helical_dom_sf"/>
</dbReference>
<accession>A0A7S7NKX5</accession>
<proteinExistence type="predicted"/>
<sequence length="618" mass="68158">MTGPAEDQKDSIRAELQRILASAAFSGSDRHRKFLSFVVDQALKGDTEKLNEFVLGFEVFNKNESFDPRIDSIVRVEARRLRERLKKYYQEEGQADPLIVTLRPRSFVPEFTQRNAPSPTSSQTAARWLQSRRIWIVALAALLLGAAGTAVFLSLRPRPFVPPSTASIIVLPFQTFAGAPDPELGSSLADAIISGLAGNPGLRVISRGSSIQFSESGGSRFERASSLGVDYIVEGSVRVTGARSSVSAKLTDVHTQSYLWADTRETDTAKLSDLEHDLTRAILARIRLPAPPPGARRPRQRPANSPQAYGAFLKGQYYWYQGGRDSLAKSAALFEEALRGDPTFAPAWAWLSQSYLLMVFHEDGRSPEALAKGRQAAAKSLELDSGLAEAHAAVGSYAALDWNWPDAERRFRRAIELNPDWAQGHLMFSIMYLVPTRHFPEAVQEVFHAHSLDPLTSITRSMLAEVLYFNRDYARAIAESEDLRKGTIGPPADRAYLLSLSLNGQGQRALAEMTRPDADDNPLGLSLRAYLLARHGDRAQALAIRTQLTAKAKTSYIPPMSLALVSMGLGDYDETLSQLRAAVANHVPAITQVAADPVFEPLRKDPRFQDLLRQMGLH</sequence>
<evidence type="ECO:0000313" key="3">
    <source>
        <dbReference type="EMBL" id="QOY85532.1"/>
    </source>
</evidence>
<evidence type="ECO:0000256" key="2">
    <source>
        <dbReference type="SAM" id="Phobius"/>
    </source>
</evidence>